<dbReference type="Proteomes" id="UP000199256">
    <property type="component" value="Unassembled WGS sequence"/>
</dbReference>
<name>A0A1H7QTP4_9GAMM</name>
<gene>
    <name evidence="2" type="ORF">SAMN05444515_1198</name>
</gene>
<dbReference type="OrthoDB" id="9811177at2"/>
<dbReference type="Gene3D" id="3.30.2010.10">
    <property type="entry name" value="Metalloproteases ('zincins'), catalytic domain"/>
    <property type="match status" value="1"/>
</dbReference>
<protein>
    <recommendedName>
        <fullName evidence="1">YgjP-like metallopeptidase domain-containing protein</fullName>
    </recommendedName>
</protein>
<dbReference type="AlphaFoldDB" id="A0A1H7QTP4"/>
<evidence type="ECO:0000313" key="3">
    <source>
        <dbReference type="Proteomes" id="UP000199256"/>
    </source>
</evidence>
<dbReference type="RefSeq" id="WP_090255251.1">
    <property type="nucleotide sequence ID" value="NZ_FOAA01000019.1"/>
</dbReference>
<accession>A0A1H7QTP4</accession>
<keyword evidence="3" id="KW-1185">Reference proteome</keyword>
<dbReference type="InterPro" id="IPR002725">
    <property type="entry name" value="YgjP-like_metallopeptidase"/>
</dbReference>
<organism evidence="2 3">
    <name type="scientific">Ectothiorhodospira marina</name>
    <dbReference type="NCBI Taxonomy" id="1396821"/>
    <lineage>
        <taxon>Bacteria</taxon>
        <taxon>Pseudomonadati</taxon>
        <taxon>Pseudomonadota</taxon>
        <taxon>Gammaproteobacteria</taxon>
        <taxon>Chromatiales</taxon>
        <taxon>Ectothiorhodospiraceae</taxon>
        <taxon>Ectothiorhodospira</taxon>
    </lineage>
</organism>
<feature type="domain" description="YgjP-like metallopeptidase" evidence="1">
    <location>
        <begin position="20"/>
        <end position="226"/>
    </location>
</feature>
<dbReference type="CDD" id="cd07344">
    <property type="entry name" value="M48_yhfN_like"/>
    <property type="match status" value="1"/>
</dbReference>
<dbReference type="STRING" id="1396821.SAMN05444515_1198"/>
<dbReference type="Pfam" id="PF01863">
    <property type="entry name" value="YgjP-like"/>
    <property type="match status" value="1"/>
</dbReference>
<dbReference type="InterPro" id="IPR053136">
    <property type="entry name" value="UTP_pyrophosphatase-like"/>
</dbReference>
<dbReference type="PANTHER" id="PTHR30399">
    <property type="entry name" value="UNCHARACTERIZED PROTEIN YGJP"/>
    <property type="match status" value="1"/>
</dbReference>
<proteinExistence type="predicted"/>
<dbReference type="EMBL" id="FOAA01000019">
    <property type="protein sequence ID" value="SEL50995.1"/>
    <property type="molecule type" value="Genomic_DNA"/>
</dbReference>
<dbReference type="PANTHER" id="PTHR30399:SF1">
    <property type="entry name" value="UTP PYROPHOSPHATASE"/>
    <property type="match status" value="1"/>
</dbReference>
<evidence type="ECO:0000259" key="1">
    <source>
        <dbReference type="Pfam" id="PF01863"/>
    </source>
</evidence>
<evidence type="ECO:0000313" key="2">
    <source>
        <dbReference type="EMBL" id="SEL50995.1"/>
    </source>
</evidence>
<reference evidence="3" key="1">
    <citation type="submission" date="2016-10" db="EMBL/GenBank/DDBJ databases">
        <authorList>
            <person name="Varghese N."/>
            <person name="Submissions S."/>
        </authorList>
    </citation>
    <scope>NUCLEOTIDE SEQUENCE [LARGE SCALE GENOMIC DNA]</scope>
    <source>
        <strain evidence="3">DSM 241</strain>
    </source>
</reference>
<sequence length="234" mass="27462">MTQLAVDDLTFEVRESARRKTLEITVDRDGELIIAAPSGTDEQHLRDFVMEKRLWIYRKLAEKAESRRELPQKQYVNGEGFLYLGRSYRLKRIPDDAQDIPLKLVAGRFQLREDALPEAREHFIHWYGARATDWLTARVKAQARRMGVEPAGVKVQDLGYRWGSCGKGNRVYFHWKTILLPRPIADYVVVHELVHLHEPHHTPAFWRRLERAMPDYEQRKDWLARHGIEVEGVS</sequence>